<evidence type="ECO:0000313" key="3">
    <source>
        <dbReference type="Proteomes" id="UP000001203"/>
    </source>
</evidence>
<dbReference type="EMBL" id="CP000806">
    <property type="protein sequence ID" value="ACB52654.1"/>
    <property type="molecule type" value="Genomic_DNA"/>
</dbReference>
<dbReference type="Proteomes" id="UP000001203">
    <property type="component" value="Chromosome circular"/>
</dbReference>
<gene>
    <name evidence="2" type="ordered locus">cce_3306</name>
</gene>
<accession>B1WY70</accession>
<dbReference type="KEGG" id="cyt:cce_3306"/>
<feature type="compositionally biased region" description="Basic and acidic residues" evidence="1">
    <location>
        <begin position="76"/>
        <end position="94"/>
    </location>
</feature>
<reference evidence="2 3" key="1">
    <citation type="journal article" date="2008" name="Proc. Natl. Acad. Sci. U.S.A.">
        <title>The genome of Cyanothece 51142, a unicellular diazotrophic cyanobacterium important in the marine nitrogen cycle.</title>
        <authorList>
            <person name="Welsh E.A."/>
            <person name="Liberton M."/>
            <person name="Stoeckel J."/>
            <person name="Loh T."/>
            <person name="Elvitigala T."/>
            <person name="Wang C."/>
            <person name="Wollam A."/>
            <person name="Fulton R.S."/>
            <person name="Clifton S.W."/>
            <person name="Jacobs J.M."/>
            <person name="Aurora R."/>
            <person name="Ghosh B.K."/>
            <person name="Sherman L.A."/>
            <person name="Smith R.D."/>
            <person name="Wilson R.K."/>
            <person name="Pakrasi H.B."/>
        </authorList>
    </citation>
    <scope>NUCLEOTIDE SEQUENCE [LARGE SCALE GENOMIC DNA]</scope>
    <source>
        <strain evidence="3">ATCC 51142 / BH68</strain>
    </source>
</reference>
<name>B1WY70_CROS5</name>
<dbReference type="STRING" id="43989.cce_3306"/>
<protein>
    <submittedName>
        <fullName evidence="2">Uncharacterized protein</fullName>
    </submittedName>
</protein>
<dbReference type="HOGENOM" id="CLU_2329038_0_0_3"/>
<dbReference type="AlphaFoldDB" id="B1WY70"/>
<organism evidence="2 3">
    <name type="scientific">Crocosphaera subtropica (strain ATCC 51142 / BH68)</name>
    <name type="common">Cyanothece sp. (strain ATCC 51142)</name>
    <dbReference type="NCBI Taxonomy" id="43989"/>
    <lineage>
        <taxon>Bacteria</taxon>
        <taxon>Bacillati</taxon>
        <taxon>Cyanobacteriota</taxon>
        <taxon>Cyanophyceae</taxon>
        <taxon>Oscillatoriophycideae</taxon>
        <taxon>Chroococcales</taxon>
        <taxon>Aphanothecaceae</taxon>
        <taxon>Crocosphaera</taxon>
        <taxon>Crocosphaera subtropica</taxon>
    </lineage>
</organism>
<dbReference type="eggNOG" id="ENOG5034CH7">
    <property type="taxonomic scope" value="Bacteria"/>
</dbReference>
<dbReference type="RefSeq" id="WP_009547929.1">
    <property type="nucleotide sequence ID" value="NC_010546.1"/>
</dbReference>
<evidence type="ECO:0000313" key="2">
    <source>
        <dbReference type="EMBL" id="ACB52654.1"/>
    </source>
</evidence>
<sequence>MNDRKKRILEHLKQSTNGTQYISPKNTSNPTPTPPPTPEPIPEPKPVSKPTLKEDRKQKIMAHVNTSSQNFGSFSLKDDSKKKKIEEHIRKSLS</sequence>
<proteinExistence type="predicted"/>
<evidence type="ECO:0000256" key="1">
    <source>
        <dbReference type="SAM" id="MobiDB-lite"/>
    </source>
</evidence>
<feature type="compositionally biased region" description="Polar residues" evidence="1">
    <location>
        <begin position="64"/>
        <end position="73"/>
    </location>
</feature>
<feature type="compositionally biased region" description="Pro residues" evidence="1">
    <location>
        <begin position="31"/>
        <end position="47"/>
    </location>
</feature>
<keyword evidence="3" id="KW-1185">Reference proteome</keyword>
<feature type="region of interest" description="Disordered" evidence="1">
    <location>
        <begin position="12"/>
        <end position="94"/>
    </location>
</feature>